<organism evidence="3 4">
    <name type="scientific">Musa acuminata subsp. malaccensis</name>
    <name type="common">Wild banana</name>
    <name type="synonym">Musa malaccensis</name>
    <dbReference type="NCBI Taxonomy" id="214687"/>
    <lineage>
        <taxon>Eukaryota</taxon>
        <taxon>Viridiplantae</taxon>
        <taxon>Streptophyta</taxon>
        <taxon>Embryophyta</taxon>
        <taxon>Tracheophyta</taxon>
        <taxon>Spermatophyta</taxon>
        <taxon>Magnoliopsida</taxon>
        <taxon>Liliopsida</taxon>
        <taxon>Zingiberales</taxon>
        <taxon>Musaceae</taxon>
        <taxon>Musa</taxon>
    </lineage>
</organism>
<protein>
    <submittedName>
        <fullName evidence="2">(wild Malaysian banana) hypothetical protein</fullName>
    </submittedName>
</protein>
<dbReference type="PANTHER" id="PTHR32278:SF148">
    <property type="entry name" value="(WILD MALAYSIAN BANANA) HYPOTHETICAL PROTEIN"/>
    <property type="match status" value="1"/>
</dbReference>
<dbReference type="SUPFAM" id="SSF81383">
    <property type="entry name" value="F-box domain"/>
    <property type="match status" value="1"/>
</dbReference>
<dbReference type="Pfam" id="PF12937">
    <property type="entry name" value="F-box-like"/>
    <property type="match status" value="1"/>
</dbReference>
<dbReference type="InterPro" id="IPR036047">
    <property type="entry name" value="F-box-like_dom_sf"/>
</dbReference>
<dbReference type="OMA" id="CRIITED"/>
<evidence type="ECO:0000313" key="4">
    <source>
        <dbReference type="Proteomes" id="UP000012960"/>
    </source>
</evidence>
<reference evidence="3" key="2">
    <citation type="submission" date="2021-05" db="UniProtKB">
        <authorList>
            <consortium name="EnsemblPlants"/>
        </authorList>
    </citation>
    <scope>IDENTIFICATION</scope>
    <source>
        <strain evidence="3">subsp. malaccensis</strain>
    </source>
</reference>
<dbReference type="Pfam" id="PF14299">
    <property type="entry name" value="PP2"/>
    <property type="match status" value="1"/>
</dbReference>
<dbReference type="Proteomes" id="UP000012960">
    <property type="component" value="Unplaced"/>
</dbReference>
<dbReference type="AlphaFoldDB" id="A0A804J2T9"/>
<dbReference type="PROSITE" id="PS50181">
    <property type="entry name" value="FBOX"/>
    <property type="match status" value="1"/>
</dbReference>
<feature type="domain" description="F-box" evidence="1">
    <location>
        <begin position="4"/>
        <end position="50"/>
    </location>
</feature>
<reference evidence="2" key="1">
    <citation type="submission" date="2021-03" db="EMBL/GenBank/DDBJ databases">
        <authorList>
            <consortium name="Genoscope - CEA"/>
            <person name="William W."/>
        </authorList>
    </citation>
    <scope>NUCLEOTIDE SEQUENCE</scope>
    <source>
        <strain evidence="2">Doubled-haploid Pahang</strain>
    </source>
</reference>
<dbReference type="Gene3D" id="1.20.1280.50">
    <property type="match status" value="1"/>
</dbReference>
<dbReference type="KEGG" id="mus:103984663"/>
<dbReference type="PANTHER" id="PTHR32278">
    <property type="entry name" value="F-BOX DOMAIN-CONTAINING PROTEIN"/>
    <property type="match status" value="1"/>
</dbReference>
<name>A0A804J2T9_MUSAM</name>
<gene>
    <name evidence="2" type="ORF">GSMUA_262210.1</name>
</gene>
<dbReference type="Gramene" id="Ma05_t09920.1">
    <property type="protein sequence ID" value="Ma05_p09920.1"/>
    <property type="gene ID" value="Ma05_g09920"/>
</dbReference>
<dbReference type="InterPro" id="IPR025886">
    <property type="entry name" value="PP2-like"/>
</dbReference>
<dbReference type="CDD" id="cd22162">
    <property type="entry name" value="F-box_AtSKIP3-like"/>
    <property type="match status" value="1"/>
</dbReference>
<accession>A0A804J2T9</accession>
<sequence length="262" mass="29839">MEAVKSLDEMPSDVVSKVLAFTTPADAGRSSAVSRLFRAASSSDELWKRFLPSNIDEILPRAVAPIEFSSKKELFSRLCDPILIDGGNKSFALERSTGRNCLMVSSRDLWITWGGDNRYWTFTSDYESRFAEVAQLMQVCWLDLGGEIRSTMLSPKTCYAAYFIFQLQENSGGFQSPVQEASISIGAHVSETRVILKPGRRRTTDPTTQIPRARDDGWMEIEMGEFLNDDYEESVRFRFRQVTEMNWKWGLIVQGIEFRPKN</sequence>
<evidence type="ECO:0000313" key="3">
    <source>
        <dbReference type="EnsemblPlants" id="Ma05_p09920.1"/>
    </source>
</evidence>
<keyword evidence="4" id="KW-1185">Reference proteome</keyword>
<dbReference type="SMART" id="SM00256">
    <property type="entry name" value="FBOX"/>
    <property type="match status" value="1"/>
</dbReference>
<dbReference type="EMBL" id="HG996470">
    <property type="protein sequence ID" value="CAG1838044.1"/>
    <property type="molecule type" value="Genomic_DNA"/>
</dbReference>
<dbReference type="InParanoid" id="A0A804J2T9"/>
<dbReference type="InterPro" id="IPR001810">
    <property type="entry name" value="F-box_dom"/>
</dbReference>
<evidence type="ECO:0000313" key="2">
    <source>
        <dbReference type="EMBL" id="CAG1838044.1"/>
    </source>
</evidence>
<evidence type="ECO:0000259" key="1">
    <source>
        <dbReference type="PROSITE" id="PS50181"/>
    </source>
</evidence>
<dbReference type="OrthoDB" id="1927826at2759"/>
<dbReference type="EnsemblPlants" id="Ma05_t09920.1">
    <property type="protein sequence ID" value="Ma05_p09920.1"/>
    <property type="gene ID" value="Ma05_g09920"/>
</dbReference>
<proteinExistence type="predicted"/>